<dbReference type="SUPFAM" id="SSF52833">
    <property type="entry name" value="Thioredoxin-like"/>
    <property type="match status" value="1"/>
</dbReference>
<dbReference type="PANTHER" id="PTHR42943:SF2">
    <property type="entry name" value="GLUTATHIONE S-TRANSFERASE KAPPA 1"/>
    <property type="match status" value="1"/>
</dbReference>
<proteinExistence type="inferred from homology"/>
<evidence type="ECO:0000313" key="5">
    <source>
        <dbReference type="Proteomes" id="UP000637002"/>
    </source>
</evidence>
<keyword evidence="1 4" id="KW-0413">Isomerase</keyword>
<dbReference type="Proteomes" id="UP000637002">
    <property type="component" value="Unassembled WGS sequence"/>
</dbReference>
<dbReference type="InterPro" id="IPR036249">
    <property type="entry name" value="Thioredoxin-like_sf"/>
</dbReference>
<dbReference type="InterPro" id="IPR014440">
    <property type="entry name" value="HCCAis_GSTk"/>
</dbReference>
<dbReference type="AlphaFoldDB" id="A0A916XCN9"/>
<gene>
    <name evidence="4" type="ORF">GCM10010994_23540</name>
</gene>
<evidence type="ECO:0000256" key="2">
    <source>
        <dbReference type="PIRSR" id="PIRSR006386-1"/>
    </source>
</evidence>
<dbReference type="RefSeq" id="WP_188609366.1">
    <property type="nucleotide sequence ID" value="NZ_BMGG01000004.1"/>
</dbReference>
<dbReference type="EC" id="5.99.1.4" evidence="1"/>
<organism evidence="4 5">
    <name type="scientific">Chelatococcus reniformis</name>
    <dbReference type="NCBI Taxonomy" id="1494448"/>
    <lineage>
        <taxon>Bacteria</taxon>
        <taxon>Pseudomonadati</taxon>
        <taxon>Pseudomonadota</taxon>
        <taxon>Alphaproteobacteria</taxon>
        <taxon>Hyphomicrobiales</taxon>
        <taxon>Chelatococcaceae</taxon>
        <taxon>Chelatococcus</taxon>
    </lineage>
</organism>
<evidence type="ECO:0000256" key="1">
    <source>
        <dbReference type="PIRNR" id="PIRNR006386"/>
    </source>
</evidence>
<dbReference type="InterPro" id="IPR044087">
    <property type="entry name" value="NahD-like"/>
</dbReference>
<dbReference type="InterPro" id="IPR001853">
    <property type="entry name" value="DSBA-like_thioredoxin_dom"/>
</dbReference>
<dbReference type="GO" id="GO:0006749">
    <property type="term" value="P:glutathione metabolic process"/>
    <property type="evidence" value="ECO:0007669"/>
    <property type="project" value="TreeGrafter"/>
</dbReference>
<comment type="similarity">
    <text evidence="1">Belongs to the GST superfamily. NadH family.</text>
</comment>
<comment type="catalytic activity">
    <reaction evidence="1">
        <text>2-hydroxychromene-2-carboxylate = (3E)-4-(2-hydroxyphenyl)-2-oxobut-3-enoate</text>
        <dbReference type="Rhea" id="RHEA:27401"/>
        <dbReference type="ChEBI" id="CHEBI:59350"/>
        <dbReference type="ChEBI" id="CHEBI:59353"/>
        <dbReference type="EC" id="5.99.1.4"/>
    </reaction>
</comment>
<dbReference type="GO" id="GO:1901170">
    <property type="term" value="P:naphthalene catabolic process"/>
    <property type="evidence" value="ECO:0007669"/>
    <property type="project" value="InterPro"/>
</dbReference>
<protein>
    <recommendedName>
        <fullName evidence="1">2-hydroxychromene-2-carboxylate isomerase</fullName>
        <ecNumber evidence="1">5.99.1.4</ecNumber>
    </recommendedName>
</protein>
<reference evidence="4" key="2">
    <citation type="submission" date="2020-09" db="EMBL/GenBank/DDBJ databases">
        <authorList>
            <person name="Sun Q."/>
            <person name="Zhou Y."/>
        </authorList>
    </citation>
    <scope>NUCLEOTIDE SEQUENCE</scope>
    <source>
        <strain evidence="4">CGMCC 1.12919</strain>
    </source>
</reference>
<dbReference type="CDD" id="cd03022">
    <property type="entry name" value="DsbA_HCCA_Iso"/>
    <property type="match status" value="1"/>
</dbReference>
<feature type="active site" description="Nucleophile" evidence="2">
    <location>
        <position position="14"/>
    </location>
</feature>
<feature type="domain" description="DSBA-like thioredoxin" evidence="3">
    <location>
        <begin position="6"/>
        <end position="191"/>
    </location>
</feature>
<dbReference type="InterPro" id="IPR051924">
    <property type="entry name" value="GST_Kappa/NadH"/>
</dbReference>
<evidence type="ECO:0000259" key="3">
    <source>
        <dbReference type="Pfam" id="PF01323"/>
    </source>
</evidence>
<dbReference type="PANTHER" id="PTHR42943">
    <property type="entry name" value="GLUTATHIONE S-TRANSFERASE KAPPA"/>
    <property type="match status" value="1"/>
</dbReference>
<name>A0A916XCN9_9HYPH</name>
<sequence length="206" mass="21899">MSQPSIAFWYDFASNYSWLAARRIAALAAARGVAVAWEPFLLGPIFASQGWDTSPFNIYPAKGAHAWRDIERQAAALGLPLVRPAPFPQNSLLAARVGLAVGPAGRPAFSEALFREEFERGRSISDTAVLAEVLAGLGHDAGAVLAAAASELVKTALRQQGERAKRLGLFGAPTFVTADGEVFWGNDRLEAALAWAMDGPLPGLAR</sequence>
<evidence type="ECO:0000313" key="4">
    <source>
        <dbReference type="EMBL" id="GGC64186.1"/>
    </source>
</evidence>
<dbReference type="EMBL" id="BMGG01000004">
    <property type="protein sequence ID" value="GGC64186.1"/>
    <property type="molecule type" value="Genomic_DNA"/>
</dbReference>
<dbReference type="GO" id="GO:0004602">
    <property type="term" value="F:glutathione peroxidase activity"/>
    <property type="evidence" value="ECO:0007669"/>
    <property type="project" value="TreeGrafter"/>
</dbReference>
<dbReference type="Gene3D" id="3.40.30.10">
    <property type="entry name" value="Glutaredoxin"/>
    <property type="match status" value="1"/>
</dbReference>
<keyword evidence="5" id="KW-1185">Reference proteome</keyword>
<dbReference type="PIRSF" id="PIRSF006386">
    <property type="entry name" value="HCCAis_GSTk"/>
    <property type="match status" value="1"/>
</dbReference>
<comment type="caution">
    <text evidence="4">The sequence shown here is derived from an EMBL/GenBank/DDBJ whole genome shotgun (WGS) entry which is preliminary data.</text>
</comment>
<dbReference type="GO" id="GO:0004364">
    <property type="term" value="F:glutathione transferase activity"/>
    <property type="evidence" value="ECO:0007669"/>
    <property type="project" value="TreeGrafter"/>
</dbReference>
<dbReference type="GO" id="GO:0018845">
    <property type="term" value="F:2-hydroxychromene-2-carboxylate isomerase activity"/>
    <property type="evidence" value="ECO:0007669"/>
    <property type="project" value="UniProtKB-UniRule"/>
</dbReference>
<accession>A0A916XCN9</accession>
<reference evidence="4" key="1">
    <citation type="journal article" date="2014" name="Int. J. Syst. Evol. Microbiol.">
        <title>Complete genome sequence of Corynebacterium casei LMG S-19264T (=DSM 44701T), isolated from a smear-ripened cheese.</title>
        <authorList>
            <consortium name="US DOE Joint Genome Institute (JGI-PGF)"/>
            <person name="Walter F."/>
            <person name="Albersmeier A."/>
            <person name="Kalinowski J."/>
            <person name="Ruckert C."/>
        </authorList>
    </citation>
    <scope>NUCLEOTIDE SEQUENCE</scope>
    <source>
        <strain evidence="4">CGMCC 1.12919</strain>
    </source>
</reference>
<dbReference type="Pfam" id="PF01323">
    <property type="entry name" value="DSBA"/>
    <property type="match status" value="1"/>
</dbReference>